<name>A0AAE9BYU3_9VIRU</name>
<organism evidence="2 3">
    <name type="scientific">Carcinus maenas nudivirus</name>
    <dbReference type="NCBI Taxonomy" id="2880837"/>
    <lineage>
        <taxon>Viruses</taxon>
        <taxon>Viruses incertae sedis</taxon>
        <taxon>Naldaviricetes</taxon>
        <taxon>Lefavirales</taxon>
        <taxon>Nudiviridae</taxon>
        <taxon>Gammanudivirus</taxon>
        <taxon>Gammanudivirus cameanadis</taxon>
    </lineage>
</organism>
<accession>A0AAE9BYU3</accession>
<dbReference type="Proteomes" id="UP000830962">
    <property type="component" value="Segment"/>
</dbReference>
<evidence type="ECO:0000313" key="3">
    <source>
        <dbReference type="Proteomes" id="UP000830962"/>
    </source>
</evidence>
<protein>
    <submittedName>
        <fullName evidence="2">Uncharacterized protein</fullName>
    </submittedName>
</protein>
<reference evidence="2" key="1">
    <citation type="journal article" date="2021" name="Viruses">
        <title>Identification and Full Characterisation of Two Novel Crustacean Infecting Members of the Family Nudiviridae Provides Support for Two Subfamilies.</title>
        <authorList>
            <person name="Bateman K.S."/>
            <person name="Kerr R."/>
            <person name="Stentiford G.D."/>
            <person name="Bean T.P."/>
            <person name="Hooper C."/>
            <person name="Van Eynde B."/>
            <person name="Delbare D."/>
            <person name="Bojko J."/>
            <person name="Christiaens O."/>
            <person name="Taning C.N.T."/>
            <person name="Smagghe G."/>
            <person name="van Oers M.M."/>
            <person name="van Aerle R."/>
        </authorList>
    </citation>
    <scope>NUCLEOTIDE SEQUENCE</scope>
    <source>
        <strain evidence="2">AN2</strain>
    </source>
</reference>
<evidence type="ECO:0000256" key="1">
    <source>
        <dbReference type="SAM" id="MobiDB-lite"/>
    </source>
</evidence>
<sequence length="702" mass="82235">MDSTVKAAIIRCKELLDVIETDKELITDIAKQFALKTIHLRTTAEVITNVLHKNNNNAKKLKRKLEESDDEESPKRIKTTDEEDDVNFLTFDSQVHEESKTTRRNAHYKSTVYVIMYYLIYYSYFGKAPKYVGYRHIIQNKNNKARQFLENNPDLLKLLYTEKQLKKYSKVSRRYKFNKIEVKTPNDDIEYRPIQHPNTFKQYTYNYKLANVFDGAMPDLIKFGYKNFNDNCKKFIAINLVIKHKEKIKYENEKRKKKKPVRFTLNDTTSVLDDDCDSNEDIIKKEYMEDNPLVNQYKHLTIEELKLKLKEPSVLLKFYQAFLLECDWEMLFQYLSDLLSEGSCHATMTKLLIYLVWNVTKIVCIANEREGQNRNLDILLKQYKYREVISQLQIWANKYKYSMYDLPQQQLSMNTKAFDLKTFKELARNTKHMYFHITSNPVKLENNEVEFPNICTLIKYIDYAVDGCNKVIFDLVQITKTDTNTKIDLSKSSWKDRLDMLERIYIQAGRKENIAKITETNIRVIQFDKLPCGSSVCHYLKTGGVGIGTLFFSASNRRQRQSTNMPNKRFKKTTLDDLKERILGVNSIIPVEQPYASQSPFYVTDYNQFQQQTQSIQSYQQLFPPLSSIINDLITGGILHINNQQNTNTTTQQQDTTIPTSQTPSPCQSPTHDLSLSYLGSLQSLNNNAELQFTEFKEEDDI</sequence>
<feature type="region of interest" description="Disordered" evidence="1">
    <location>
        <begin position="648"/>
        <end position="672"/>
    </location>
</feature>
<evidence type="ECO:0000313" key="2">
    <source>
        <dbReference type="EMBL" id="UBZ25619.1"/>
    </source>
</evidence>
<dbReference type="EMBL" id="MZ311578">
    <property type="protein sequence ID" value="UBZ25619.1"/>
    <property type="molecule type" value="Genomic_DNA"/>
</dbReference>
<proteinExistence type="predicted"/>
<gene>
    <name evidence="2" type="ORF">CmNV_029</name>
</gene>
<keyword evidence="3" id="KW-1185">Reference proteome</keyword>